<evidence type="ECO:0000313" key="2">
    <source>
        <dbReference type="EMBL" id="CAE8694315.1"/>
    </source>
</evidence>
<organism evidence="2 3">
    <name type="scientific">Polarella glacialis</name>
    <name type="common">Dinoflagellate</name>
    <dbReference type="NCBI Taxonomy" id="89957"/>
    <lineage>
        <taxon>Eukaryota</taxon>
        <taxon>Sar</taxon>
        <taxon>Alveolata</taxon>
        <taxon>Dinophyceae</taxon>
        <taxon>Suessiales</taxon>
        <taxon>Suessiaceae</taxon>
        <taxon>Polarella</taxon>
    </lineage>
</organism>
<gene>
    <name evidence="2" type="ORF">PGLA2088_LOCUS28794</name>
</gene>
<dbReference type="EMBL" id="CAJNNW010028027">
    <property type="protein sequence ID" value="CAE8694315.1"/>
    <property type="molecule type" value="Genomic_DNA"/>
</dbReference>
<reference evidence="2" key="1">
    <citation type="submission" date="2021-02" db="EMBL/GenBank/DDBJ databases">
        <authorList>
            <person name="Dougan E. K."/>
            <person name="Rhodes N."/>
            <person name="Thang M."/>
            <person name="Chan C."/>
        </authorList>
    </citation>
    <scope>NUCLEOTIDE SEQUENCE</scope>
</reference>
<evidence type="ECO:0000313" key="3">
    <source>
        <dbReference type="Proteomes" id="UP000626109"/>
    </source>
</evidence>
<accession>A0A813K571</accession>
<name>A0A813K571_POLGL</name>
<dbReference type="PROSITE" id="PS51257">
    <property type="entry name" value="PROKAR_LIPOPROTEIN"/>
    <property type="match status" value="1"/>
</dbReference>
<feature type="compositionally biased region" description="Basic and acidic residues" evidence="1">
    <location>
        <begin position="208"/>
        <end position="218"/>
    </location>
</feature>
<sequence length="231" mass="25271">MRRPAGRASWGRLRFVGAWARAKGAVLVATICGCAAPLLLTAPAANKGTGGTGRDDNLLAFGYAGSHPTPLRSSLEVLGVVRGRLVVGFHEALEQVTVSSNGTELKPFEDNDWRMQDRRYGERDCRYLEFPIPALPAEVSAIGRVSGLVRQNVSHFLAEETVPSAAQWAETFIRKRPPKSRRQLKEAPERGQPGFRTSNAGGAGAPGRWKDVDQETPGRPRQTRTAQQQFR</sequence>
<feature type="region of interest" description="Disordered" evidence="1">
    <location>
        <begin position="175"/>
        <end position="231"/>
    </location>
</feature>
<proteinExistence type="predicted"/>
<dbReference type="Proteomes" id="UP000626109">
    <property type="component" value="Unassembled WGS sequence"/>
</dbReference>
<evidence type="ECO:0000256" key="1">
    <source>
        <dbReference type="SAM" id="MobiDB-lite"/>
    </source>
</evidence>
<protein>
    <submittedName>
        <fullName evidence="2">Uncharacterized protein</fullName>
    </submittedName>
</protein>
<comment type="caution">
    <text evidence="2">The sequence shown here is derived from an EMBL/GenBank/DDBJ whole genome shotgun (WGS) entry which is preliminary data.</text>
</comment>
<dbReference type="AlphaFoldDB" id="A0A813K571"/>